<organism evidence="22 23">
    <name type="scientific">Latimeria chalumnae</name>
    <name type="common">Coelacanth</name>
    <dbReference type="NCBI Taxonomy" id="7897"/>
    <lineage>
        <taxon>Eukaryota</taxon>
        <taxon>Metazoa</taxon>
        <taxon>Chordata</taxon>
        <taxon>Craniata</taxon>
        <taxon>Vertebrata</taxon>
        <taxon>Euteleostomi</taxon>
        <taxon>Coelacanthiformes</taxon>
        <taxon>Coelacanthidae</taxon>
        <taxon>Latimeria</taxon>
    </lineage>
</organism>
<dbReference type="PANTHER" id="PTHR46806">
    <property type="entry name" value="F5/8 TYPE C DOMAIN-CONTAINING PROTEIN"/>
    <property type="match status" value="1"/>
</dbReference>
<dbReference type="SMART" id="SM00231">
    <property type="entry name" value="FA58C"/>
    <property type="match status" value="2"/>
</dbReference>
<evidence type="ECO:0000256" key="9">
    <source>
        <dbReference type="ARBA" id="ARBA00022723"/>
    </source>
</evidence>
<dbReference type="PROSITE" id="PS50022">
    <property type="entry name" value="FA58C_3"/>
    <property type="match status" value="2"/>
</dbReference>
<dbReference type="Pfam" id="PF07731">
    <property type="entry name" value="Cu-oxidase_2"/>
    <property type="match status" value="1"/>
</dbReference>
<dbReference type="EC" id="1.16.3.1" evidence="5"/>
<dbReference type="GO" id="GO:0005576">
    <property type="term" value="C:extracellular region"/>
    <property type="evidence" value="ECO:0007669"/>
    <property type="project" value="UniProtKB-SubCell"/>
</dbReference>
<dbReference type="Pfam" id="PF07732">
    <property type="entry name" value="Cu-oxidase_3"/>
    <property type="match status" value="3"/>
</dbReference>
<reference evidence="23" key="1">
    <citation type="submission" date="2011-08" db="EMBL/GenBank/DDBJ databases">
        <title>The draft genome of Latimeria chalumnae.</title>
        <authorList>
            <person name="Di Palma F."/>
            <person name="Alfoldi J."/>
            <person name="Johnson J."/>
            <person name="Berlin A."/>
            <person name="Gnerre S."/>
            <person name="Jaffe D."/>
            <person name="MacCallum I."/>
            <person name="Young S."/>
            <person name="Walker B.J."/>
            <person name="Lander E."/>
            <person name="Lindblad-Toh K."/>
        </authorList>
    </citation>
    <scope>NUCLEOTIDE SEQUENCE [LARGE SCALE GENOMIC DNA]</scope>
    <source>
        <strain evidence="23">Wild caught</strain>
    </source>
</reference>
<dbReference type="FunFam" id="2.60.40.420:FF:000028">
    <property type="entry name" value="Ceruloplasmin"/>
    <property type="match status" value="1"/>
</dbReference>
<dbReference type="InterPro" id="IPR008972">
    <property type="entry name" value="Cupredoxin"/>
</dbReference>
<dbReference type="Gene3D" id="2.60.40.420">
    <property type="entry name" value="Cupredoxins - blue copper proteins"/>
    <property type="match status" value="5"/>
</dbReference>
<feature type="disulfide bond" evidence="19">
    <location>
        <begin position="1283"/>
        <end position="1309"/>
    </location>
</feature>
<comment type="subcellular location">
    <subcellularLocation>
        <location evidence="2">Membrane</location>
        <topology evidence="2">Single-pass membrane protein</topology>
    </subcellularLocation>
    <subcellularLocation>
        <location evidence="3">Secreted</location>
    </subcellularLocation>
</comment>
<evidence type="ECO:0000256" key="2">
    <source>
        <dbReference type="ARBA" id="ARBA00004167"/>
    </source>
</evidence>
<feature type="domain" description="F5/8 type C" evidence="21">
    <location>
        <begin position="1466"/>
        <end position="1620"/>
    </location>
</feature>
<dbReference type="InterPro" id="IPR050633">
    <property type="entry name" value="Neuropilin_MCO_CoagFactor"/>
</dbReference>
<evidence type="ECO:0000256" key="8">
    <source>
        <dbReference type="ARBA" id="ARBA00022692"/>
    </source>
</evidence>
<evidence type="ECO:0000256" key="1">
    <source>
        <dbReference type="ARBA" id="ARBA00001935"/>
    </source>
</evidence>
<keyword evidence="14" id="KW-0560">Oxidoreductase</keyword>
<dbReference type="SUPFAM" id="SSF49785">
    <property type="entry name" value="Galactose-binding domain-like"/>
    <property type="match status" value="2"/>
</dbReference>
<dbReference type="PROSITE" id="PS01286">
    <property type="entry name" value="FA58C_2"/>
    <property type="match status" value="2"/>
</dbReference>
<sequence>DPTYKKVVYREYDENFIQAKEMPKWNGLLGPILRAEVGDTLKVHFRNMADQPYSIHPQGIAYGKQSEGSSYADETSSLEKKDDSVSPGGEYTYVWAITEDNGPTNADPPCLTYTYYSHVNLVKDFNSGLIGVLLICKQGSLNEDGTQKLFDRDYVLMFAVFDERKSWHNSVKQGRLIYSVNGYKNGTVPDFEVCASDKISWHLVGMSSEPELFSIHFNGQVLEQKGHRFATISLITASSATANMTVINEGKWLISSLLEKHIKAGMYGYLNVVKCENKEIKTAILPISLKRLKKSWEYFIAAEEVTWDYAPNIPLYINKEYKSKYLEQGPTRIGKEYKKVVYRQYADKTFRNRTYYNDTESGILGPVIRAQIRDKITIVFKNMASRPYSMYPHGLSISKDYEGANYPADSSGKQIQKIEVKPNETYTYEWVVSENDGPTKDDPRCLTRMYHSAVDVTRDIASGLIGPLLICKIHSLDKRGFQKRADVEQQVVLSVFDENKSWYIEENIEKFCTSPSSVDKEDPEFYNSNVMHTINGFVYDSIPVQGFCREQLVYWHVSNVGSMDEIQSLHFNGHTFEHRAKNEDVLKIFPMTGDTVAMEMDNVGEWLYGSLSSHQKNLGMRLKFMDAVCPSYDSNYDNYNIDMEPSSVIQINYDQRTNQVPGDKPKKPALPDSETEQWADYLGLRTFSKGTLFAGDEMDPISWGDVDINNTDFNHQKNKSVDFLNESVDNDTDITTQNSIDTLKDGDQVNDIVEINDFSDFNDKTLNLTEEFMYFNDEEENPDHSPVSHNSKLGNTSEENLSNQLDTENNLDIRIQEYFSEELSTLVPDLFTKSPGDDFLTLTEVEQPRYDPHKMMDFEWLSTALPIETKFKNTSELDDNESLKNDSSLIGNELVPSLIENSTVYALNPNAYNSPMDANETNLKSLVQDFISEEDSSSISEEDSDKSSESFGEVHIYLKSNVSNSTRLKIQTTSLDPVKKQWNYQGREHTVEAKPSQHLTRYTEPFKKINRTKSKLNKTSSNLATRIVMKRKKRINAVGVVAPRSHKPPSKQQVQGSDGHGIVIGLPKGTDGDYVEFRADLRAAVENDVVDNDYTYDYETVEYSNPYTTDGRADVNKFRDPNDIAAHYLRTSKGNTKKYYIAAKEVFWNYAENKIAKQYRNKTSGRNRSKPKYKKVIFRSYTDSSFKSPDAYGEYDEHLGILGPVVRAEVGDVIQIVFRNLASRPYSLHAHGVSFDKSSEGAGYEDGSPEWFKEDNAIQPNNTYTYVWHVRSKSGPESHESACRAWVYYSSVDSDKDINSGLIGPLLICRKGTLDRSTNRPLDAREFVLLFMTFDETKSWYFKENSKENCKTFHKNSPEFLKCNRFHAINGVIFNLQGLLMYEDEPVRWHLINMGQPKDFQSIHFHGQTFTENRAKEYRFSVYTLLPGSFGTIEMRPSKPGVWLLDSEVGECQQAGMQALFHILDKDEMHVVMLTSDGEGTFRDVSVSTKDGWEPRLARLNNVGRYNAWSTDAEGDFYSAWIQVDLERPMVIYSIATQGAKQFWNSLYIMEFVVRYSKDEKRWNYFKGNSNRHRKYFQGNSDAYGVKINTFDPPIIARYIRVYPTNHYKRPTLRMELYGCDLDACSLPLGMENGAIEKNQISASSFYKSFLQSWEPSLARLNTEGYTNAWQAESNNNDQWLQVDLLQFKKISGIITQGASSFGTEKFVRTFAVQHSSDGEKWIPYLKESTEKIFTGNVNSHGHVRNYFDPPIFARFIRIIPRTWTKGICLRLEILGCDVV</sequence>
<evidence type="ECO:0000259" key="21">
    <source>
        <dbReference type="PROSITE" id="PS50022"/>
    </source>
</evidence>
<feature type="region of interest" description="Disordered" evidence="20">
    <location>
        <begin position="778"/>
        <end position="800"/>
    </location>
</feature>
<dbReference type="GO" id="GO:0004322">
    <property type="term" value="F:ferroxidase activity"/>
    <property type="evidence" value="ECO:0007669"/>
    <property type="project" value="UniProtKB-EC"/>
</dbReference>
<evidence type="ECO:0000256" key="18">
    <source>
        <dbReference type="ARBA" id="ARBA00023180"/>
    </source>
</evidence>
<evidence type="ECO:0000256" key="20">
    <source>
        <dbReference type="SAM" id="MobiDB-lite"/>
    </source>
</evidence>
<dbReference type="InterPro" id="IPR008979">
    <property type="entry name" value="Galactose-bd-like_sf"/>
</dbReference>
<evidence type="ECO:0000256" key="4">
    <source>
        <dbReference type="ARBA" id="ARBA00010609"/>
    </source>
</evidence>
<comment type="similarity">
    <text evidence="4">Belongs to the multicopper oxidase family.</text>
</comment>
<feature type="compositionally biased region" description="Polar residues" evidence="20">
    <location>
        <begin position="66"/>
        <end position="75"/>
    </location>
</feature>
<dbReference type="PROSITE" id="PS01285">
    <property type="entry name" value="FA58C_1"/>
    <property type="match status" value="2"/>
</dbReference>
<keyword evidence="17 19" id="KW-1015">Disulfide bond</keyword>
<keyword evidence="16" id="KW-0472">Membrane</keyword>
<dbReference type="InterPro" id="IPR033138">
    <property type="entry name" value="Cu_oxidase_CS"/>
</dbReference>
<reference evidence="22" key="2">
    <citation type="submission" date="2025-08" db="UniProtKB">
        <authorList>
            <consortium name="Ensembl"/>
        </authorList>
    </citation>
    <scope>IDENTIFICATION</scope>
</reference>
<feature type="disulfide bond" evidence="19">
    <location>
        <begin position="110"/>
        <end position="136"/>
    </location>
</feature>
<dbReference type="EMBL" id="AFYH01047084">
    <property type="status" value="NOT_ANNOTATED_CDS"/>
    <property type="molecule type" value="Genomic_DNA"/>
</dbReference>
<dbReference type="STRING" id="7897.ENSLACP00000018437"/>
<dbReference type="HOGENOM" id="CLU_000948_1_0_1"/>
<keyword evidence="7" id="KW-0964">Secreted</keyword>
<dbReference type="EMBL" id="AFYH01047086">
    <property type="status" value="NOT_ANNOTATED_CDS"/>
    <property type="molecule type" value="Genomic_DNA"/>
</dbReference>
<feature type="region of interest" description="Disordered" evidence="20">
    <location>
        <begin position="64"/>
        <end position="86"/>
    </location>
</feature>
<evidence type="ECO:0000256" key="14">
    <source>
        <dbReference type="ARBA" id="ARBA00023002"/>
    </source>
</evidence>
<evidence type="ECO:0000256" key="16">
    <source>
        <dbReference type="ARBA" id="ARBA00023136"/>
    </source>
</evidence>
<evidence type="ECO:0000256" key="15">
    <source>
        <dbReference type="ARBA" id="ARBA00023065"/>
    </source>
</evidence>
<feature type="disulfide bond" evidence="19">
    <location>
        <begin position="194"/>
        <end position="275"/>
    </location>
</feature>
<dbReference type="Pfam" id="PF00754">
    <property type="entry name" value="F5_F8_type_C"/>
    <property type="match status" value="2"/>
</dbReference>
<dbReference type="InterPro" id="IPR024715">
    <property type="entry name" value="Factor_5/8-like"/>
</dbReference>
<evidence type="ECO:0000256" key="19">
    <source>
        <dbReference type="PIRSR" id="PIRSR000354-1"/>
    </source>
</evidence>
<dbReference type="Ensembl" id="ENSLACT00000018570.1">
    <property type="protein sequence ID" value="ENSLACP00000018437.1"/>
    <property type="gene ID" value="ENSLACG00000016237.1"/>
</dbReference>
<dbReference type="InterPro" id="IPR011707">
    <property type="entry name" value="Cu-oxidase-like_N"/>
</dbReference>
<keyword evidence="12" id="KW-0106">Calcium</keyword>
<dbReference type="GO" id="GO:0006811">
    <property type="term" value="P:monoatomic ion transport"/>
    <property type="evidence" value="ECO:0007669"/>
    <property type="project" value="UniProtKB-KW"/>
</dbReference>
<keyword evidence="23" id="KW-1185">Reference proteome</keyword>
<dbReference type="EMBL" id="AFYH01047078">
    <property type="status" value="NOT_ANNOTATED_CDS"/>
    <property type="molecule type" value="Genomic_DNA"/>
</dbReference>
<keyword evidence="11" id="KW-0677">Repeat</keyword>
<name>H3B966_LATCH</name>
<dbReference type="OMA" id="YQSNIMS"/>
<dbReference type="FunFam" id="2.60.40.420:FF:000002">
    <property type="entry name" value="Hephaestin like 1"/>
    <property type="match status" value="2"/>
</dbReference>
<evidence type="ECO:0000256" key="6">
    <source>
        <dbReference type="ARBA" id="ARBA00022448"/>
    </source>
</evidence>
<dbReference type="GO" id="GO:0005507">
    <property type="term" value="F:copper ion binding"/>
    <property type="evidence" value="ECO:0007669"/>
    <property type="project" value="InterPro"/>
</dbReference>
<evidence type="ECO:0000256" key="12">
    <source>
        <dbReference type="ARBA" id="ARBA00022837"/>
    </source>
</evidence>
<dbReference type="EMBL" id="AFYH01047082">
    <property type="status" value="NOT_ANNOTATED_CDS"/>
    <property type="molecule type" value="Genomic_DNA"/>
</dbReference>
<evidence type="ECO:0000256" key="3">
    <source>
        <dbReference type="ARBA" id="ARBA00004613"/>
    </source>
</evidence>
<evidence type="ECO:0000256" key="11">
    <source>
        <dbReference type="ARBA" id="ARBA00022737"/>
    </source>
</evidence>
<evidence type="ECO:0000313" key="22">
    <source>
        <dbReference type="Ensembl" id="ENSLACP00000018437.1"/>
    </source>
</evidence>
<evidence type="ECO:0000256" key="13">
    <source>
        <dbReference type="ARBA" id="ARBA00022989"/>
    </source>
</evidence>
<dbReference type="EMBL" id="AFYH01047079">
    <property type="status" value="NOT_ANNOTATED_CDS"/>
    <property type="molecule type" value="Genomic_DNA"/>
</dbReference>
<dbReference type="FunCoup" id="H3B966">
    <property type="interactions" value="244"/>
</dbReference>
<accession>H3B966</accession>
<dbReference type="eggNOG" id="ENOG502QSUG">
    <property type="taxonomic scope" value="Eukaryota"/>
</dbReference>
<keyword evidence="18" id="KW-0325">Glycoprotein</keyword>
<dbReference type="GO" id="GO:0005886">
    <property type="term" value="C:plasma membrane"/>
    <property type="evidence" value="ECO:0007669"/>
    <property type="project" value="TreeGrafter"/>
</dbReference>
<evidence type="ECO:0000256" key="17">
    <source>
        <dbReference type="ARBA" id="ARBA00023157"/>
    </source>
</evidence>
<dbReference type="PANTHER" id="PTHR46806:SF10">
    <property type="entry name" value="COAGULATION FACTOR V"/>
    <property type="match status" value="1"/>
</dbReference>
<protein>
    <recommendedName>
        <fullName evidence="5">ferroxidase</fullName>
        <ecNumber evidence="5">1.16.3.1</ecNumber>
    </recommendedName>
</protein>
<feature type="disulfide bond" evidence="19">
    <location>
        <begin position="445"/>
        <end position="471"/>
    </location>
</feature>
<dbReference type="EMBL" id="AFYH01047083">
    <property type="status" value="NOT_ANNOTATED_CDS"/>
    <property type="molecule type" value="Genomic_DNA"/>
</dbReference>
<dbReference type="EMBL" id="AFYH01047081">
    <property type="status" value="NOT_ANNOTATED_CDS"/>
    <property type="molecule type" value="Genomic_DNA"/>
</dbReference>
<evidence type="ECO:0000256" key="5">
    <source>
        <dbReference type="ARBA" id="ARBA00013107"/>
    </source>
</evidence>
<evidence type="ECO:0000256" key="10">
    <source>
        <dbReference type="ARBA" id="ARBA00022729"/>
    </source>
</evidence>
<dbReference type="GeneTree" id="ENSGT00940000158556"/>
<keyword evidence="6" id="KW-0813">Transport</keyword>
<feature type="domain" description="F5/8 type C" evidence="21">
    <location>
        <begin position="1625"/>
        <end position="1777"/>
    </location>
</feature>
<dbReference type="FunFam" id="2.60.120.260:FF:000002">
    <property type="entry name" value="Coagulation factor VIII"/>
    <property type="match status" value="2"/>
</dbReference>
<keyword evidence="10" id="KW-0732">Signal</keyword>
<proteinExistence type="inferred from homology"/>
<evidence type="ECO:0000313" key="23">
    <source>
        <dbReference type="Proteomes" id="UP000008672"/>
    </source>
</evidence>
<gene>
    <name evidence="22" type="primary">F5</name>
</gene>
<dbReference type="PIRSF" id="PIRSF000354">
    <property type="entry name" value="Factors_V_VIII"/>
    <property type="match status" value="1"/>
</dbReference>
<dbReference type="InterPro" id="IPR000421">
    <property type="entry name" value="FA58C"/>
</dbReference>
<reference evidence="22" key="3">
    <citation type="submission" date="2025-09" db="UniProtKB">
        <authorList>
            <consortium name="Ensembl"/>
        </authorList>
    </citation>
    <scope>IDENTIFICATION</scope>
</reference>
<dbReference type="EMBL" id="AFYH01047077">
    <property type="status" value="NOT_ANNOTATED_CDS"/>
    <property type="molecule type" value="Genomic_DNA"/>
</dbReference>
<keyword evidence="15" id="KW-0406">Ion transport</keyword>
<dbReference type="PROSITE" id="PS00079">
    <property type="entry name" value="MULTICOPPER_OXIDASE1"/>
    <property type="match status" value="1"/>
</dbReference>
<dbReference type="EMBL" id="AFYH01047080">
    <property type="status" value="NOT_ANNOTATED_CDS"/>
    <property type="molecule type" value="Genomic_DNA"/>
</dbReference>
<keyword evidence="13" id="KW-1133">Transmembrane helix</keyword>
<evidence type="ECO:0000256" key="7">
    <source>
        <dbReference type="ARBA" id="ARBA00022525"/>
    </source>
</evidence>
<dbReference type="EMBL" id="AFYH01047085">
    <property type="status" value="NOT_ANNOTATED_CDS"/>
    <property type="molecule type" value="Genomic_DNA"/>
</dbReference>
<dbReference type="Gene3D" id="2.60.120.260">
    <property type="entry name" value="Galactose-binding domain-like"/>
    <property type="match status" value="2"/>
</dbReference>
<feature type="disulfide bond" evidence="19">
    <location>
        <begin position="548"/>
        <end position="629"/>
    </location>
</feature>
<keyword evidence="9" id="KW-0479">Metal-binding</keyword>
<dbReference type="GO" id="GO:0038023">
    <property type="term" value="F:signaling receptor activity"/>
    <property type="evidence" value="ECO:0007669"/>
    <property type="project" value="TreeGrafter"/>
</dbReference>
<feature type="compositionally biased region" description="Polar residues" evidence="20">
    <location>
        <begin position="787"/>
        <end position="800"/>
    </location>
</feature>
<dbReference type="InterPro" id="IPR011706">
    <property type="entry name" value="Cu-oxidase_C"/>
</dbReference>
<comment type="cofactor">
    <cofactor evidence="1">
        <name>Cu cation</name>
        <dbReference type="ChEBI" id="CHEBI:23378"/>
    </cofactor>
</comment>
<keyword evidence="8" id="KW-0812">Transmembrane</keyword>
<dbReference type="Proteomes" id="UP000008672">
    <property type="component" value="Unassembled WGS sequence"/>
</dbReference>
<dbReference type="SUPFAM" id="SSF49503">
    <property type="entry name" value="Cupredoxins"/>
    <property type="match status" value="6"/>
</dbReference>
<dbReference type="InParanoid" id="H3B966"/>
<dbReference type="CDD" id="cd00057">
    <property type="entry name" value="FA58C"/>
    <property type="match status" value="2"/>
</dbReference>